<keyword evidence="3" id="KW-1185">Reference proteome</keyword>
<proteinExistence type="predicted"/>
<dbReference type="AlphaFoldDB" id="A0AAV4D9S9"/>
<evidence type="ECO:0000313" key="2">
    <source>
        <dbReference type="EMBL" id="GFO40805.1"/>
    </source>
</evidence>
<feature type="compositionally biased region" description="Polar residues" evidence="1">
    <location>
        <begin position="89"/>
        <end position="104"/>
    </location>
</feature>
<protein>
    <recommendedName>
        <fullName evidence="4">FLYWCH-type domain-containing protein</fullName>
    </recommendedName>
</protein>
<comment type="caution">
    <text evidence="2">The sequence shown here is derived from an EMBL/GenBank/DDBJ whole genome shotgun (WGS) entry which is preliminary data.</text>
</comment>
<organism evidence="2 3">
    <name type="scientific">Plakobranchus ocellatus</name>
    <dbReference type="NCBI Taxonomy" id="259542"/>
    <lineage>
        <taxon>Eukaryota</taxon>
        <taxon>Metazoa</taxon>
        <taxon>Spiralia</taxon>
        <taxon>Lophotrochozoa</taxon>
        <taxon>Mollusca</taxon>
        <taxon>Gastropoda</taxon>
        <taxon>Heterobranchia</taxon>
        <taxon>Euthyneura</taxon>
        <taxon>Panpulmonata</taxon>
        <taxon>Sacoglossa</taxon>
        <taxon>Placobranchoidea</taxon>
        <taxon>Plakobranchidae</taxon>
        <taxon>Plakobranchus</taxon>
    </lineage>
</organism>
<evidence type="ECO:0000256" key="1">
    <source>
        <dbReference type="SAM" id="MobiDB-lite"/>
    </source>
</evidence>
<sequence>MKHNDSRRISGRIYFVKSLGNSRKGQAAKKCHKYINTSFKILLPSIEERGTMNELVAHETALTPCSRVKIKNKTLPRLVPAPDYAMSQKGPNTLHGLSSKYSMK</sequence>
<accession>A0AAV4D9S9</accession>
<reference evidence="2 3" key="1">
    <citation type="journal article" date="2021" name="Elife">
        <title>Chloroplast acquisition without the gene transfer in kleptoplastic sea slugs, Plakobranchus ocellatus.</title>
        <authorList>
            <person name="Maeda T."/>
            <person name="Takahashi S."/>
            <person name="Yoshida T."/>
            <person name="Shimamura S."/>
            <person name="Takaki Y."/>
            <person name="Nagai Y."/>
            <person name="Toyoda A."/>
            <person name="Suzuki Y."/>
            <person name="Arimoto A."/>
            <person name="Ishii H."/>
            <person name="Satoh N."/>
            <person name="Nishiyama T."/>
            <person name="Hasebe M."/>
            <person name="Maruyama T."/>
            <person name="Minagawa J."/>
            <person name="Obokata J."/>
            <person name="Shigenobu S."/>
        </authorList>
    </citation>
    <scope>NUCLEOTIDE SEQUENCE [LARGE SCALE GENOMIC DNA]</scope>
</reference>
<feature type="region of interest" description="Disordered" evidence="1">
    <location>
        <begin position="81"/>
        <end position="104"/>
    </location>
</feature>
<evidence type="ECO:0008006" key="4">
    <source>
        <dbReference type="Google" id="ProtNLM"/>
    </source>
</evidence>
<dbReference type="EMBL" id="BLXT01007642">
    <property type="protein sequence ID" value="GFO40805.1"/>
    <property type="molecule type" value="Genomic_DNA"/>
</dbReference>
<evidence type="ECO:0000313" key="3">
    <source>
        <dbReference type="Proteomes" id="UP000735302"/>
    </source>
</evidence>
<name>A0AAV4D9S9_9GAST</name>
<gene>
    <name evidence="2" type="ORF">PoB_006731000</name>
</gene>
<dbReference type="Proteomes" id="UP000735302">
    <property type="component" value="Unassembled WGS sequence"/>
</dbReference>